<keyword evidence="1" id="KW-0472">Membrane</keyword>
<dbReference type="InterPro" id="IPR016181">
    <property type="entry name" value="Acyl_CoA_acyltransferase"/>
</dbReference>
<sequence length="297" mass="33303">MIETERLVLRRLLARDDHDVYRYMSDPSVTECLAKKRMSRQDVTRFISDEDDALAIVLKETGQVVGHTVVRQAIDSHSCQLSWVINRQFHRQGSAYEAGEALLKYAFDTLRIDRVSASAQSCNLAGCALLRKLGMVYEGYFRQCISKSNGVWWGTHAYIMLKADYCRHIAMADRSNPKVKWLHNILVGLDQLGNSLAGGEPSTTISARVGYFANVRREGRSRPYWKVVEGVIDWAFYPLEGAKHCVRVYQNDTCNGHINGNDVIKAMMGGVIVPVCVVIALGTWGLYLLGVRPSSLS</sequence>
<dbReference type="PANTHER" id="PTHR43792:SF5">
    <property type="entry name" value="RIBOSOMAL-PROTEIN-SERINE ACETYLTRANSFERASE"/>
    <property type="match status" value="1"/>
</dbReference>
<dbReference type="Proteomes" id="UP000297753">
    <property type="component" value="Unassembled WGS sequence"/>
</dbReference>
<dbReference type="Pfam" id="PF13302">
    <property type="entry name" value="Acetyltransf_3"/>
    <property type="match status" value="1"/>
</dbReference>
<name>A0A4Y8WBH7_9VIBR</name>
<organism evidence="3 4">
    <name type="scientific">Vibrio ouci</name>
    <dbReference type="NCBI Taxonomy" id="2499078"/>
    <lineage>
        <taxon>Bacteria</taxon>
        <taxon>Pseudomonadati</taxon>
        <taxon>Pseudomonadota</taxon>
        <taxon>Gammaproteobacteria</taxon>
        <taxon>Vibrionales</taxon>
        <taxon>Vibrionaceae</taxon>
        <taxon>Vibrio</taxon>
    </lineage>
</organism>
<reference evidence="3 4" key="1">
    <citation type="submission" date="2019-01" db="EMBL/GenBank/DDBJ databases">
        <title>Vibrio BEI176 sp. nov, a marine bacterium isolated from China: eastern marignal seas.</title>
        <authorList>
            <person name="Li B."/>
        </authorList>
    </citation>
    <scope>NUCLEOTIDE SEQUENCE [LARGE SCALE GENOMIC DNA]</scope>
    <source>
        <strain evidence="3 4">BEI176</strain>
    </source>
</reference>
<proteinExistence type="predicted"/>
<keyword evidence="1" id="KW-0812">Transmembrane</keyword>
<dbReference type="InterPro" id="IPR051531">
    <property type="entry name" value="N-acetyltransferase"/>
</dbReference>
<dbReference type="GO" id="GO:0016747">
    <property type="term" value="F:acyltransferase activity, transferring groups other than amino-acyl groups"/>
    <property type="evidence" value="ECO:0007669"/>
    <property type="project" value="InterPro"/>
</dbReference>
<dbReference type="Gene3D" id="3.40.630.30">
    <property type="match status" value="1"/>
</dbReference>
<keyword evidence="1" id="KW-1133">Transmembrane helix</keyword>
<dbReference type="AlphaFoldDB" id="A0A4Y8WBH7"/>
<dbReference type="PANTHER" id="PTHR43792">
    <property type="entry name" value="GNAT FAMILY, PUTATIVE (AFU_ORTHOLOGUE AFUA_3G00765)-RELATED-RELATED"/>
    <property type="match status" value="1"/>
</dbReference>
<dbReference type="PROSITE" id="PS51186">
    <property type="entry name" value="GNAT"/>
    <property type="match status" value="1"/>
</dbReference>
<accession>A0A4Y8WBH7</accession>
<evidence type="ECO:0000256" key="1">
    <source>
        <dbReference type="SAM" id="Phobius"/>
    </source>
</evidence>
<keyword evidence="4" id="KW-1185">Reference proteome</keyword>
<comment type="caution">
    <text evidence="3">The sequence shown here is derived from an EMBL/GenBank/DDBJ whole genome shotgun (WGS) entry which is preliminary data.</text>
</comment>
<dbReference type="InterPro" id="IPR000182">
    <property type="entry name" value="GNAT_dom"/>
</dbReference>
<evidence type="ECO:0000259" key="2">
    <source>
        <dbReference type="PROSITE" id="PS51186"/>
    </source>
</evidence>
<dbReference type="EMBL" id="SATR01000031">
    <property type="protein sequence ID" value="TFH90300.1"/>
    <property type="molecule type" value="Genomic_DNA"/>
</dbReference>
<dbReference type="OrthoDB" id="8451539at2"/>
<evidence type="ECO:0000313" key="4">
    <source>
        <dbReference type="Proteomes" id="UP000297753"/>
    </source>
</evidence>
<feature type="transmembrane region" description="Helical" evidence="1">
    <location>
        <begin position="267"/>
        <end position="289"/>
    </location>
</feature>
<evidence type="ECO:0000313" key="3">
    <source>
        <dbReference type="EMBL" id="TFH90300.1"/>
    </source>
</evidence>
<keyword evidence="3" id="KW-0808">Transferase</keyword>
<feature type="domain" description="N-acetyltransferase" evidence="2">
    <location>
        <begin position="7"/>
        <end position="165"/>
    </location>
</feature>
<dbReference type="RefSeq" id="WP_134836683.1">
    <property type="nucleotide sequence ID" value="NZ_SATR01000031.1"/>
</dbReference>
<gene>
    <name evidence="3" type="ORF">ELS82_17840</name>
</gene>
<protein>
    <submittedName>
        <fullName evidence="3">N-acetyltransferase</fullName>
    </submittedName>
</protein>
<dbReference type="SUPFAM" id="SSF55729">
    <property type="entry name" value="Acyl-CoA N-acyltransferases (Nat)"/>
    <property type="match status" value="1"/>
</dbReference>